<dbReference type="GO" id="GO:0000155">
    <property type="term" value="F:phosphorelay sensor kinase activity"/>
    <property type="evidence" value="ECO:0007669"/>
    <property type="project" value="InterPro"/>
</dbReference>
<reference evidence="2 3" key="1">
    <citation type="submission" date="2020-02" db="EMBL/GenBank/DDBJ databases">
        <title>Draft genome sequence of Haematococcus lacustris strain NIES-144.</title>
        <authorList>
            <person name="Morimoto D."/>
            <person name="Nakagawa S."/>
            <person name="Yoshida T."/>
            <person name="Sawayama S."/>
        </authorList>
    </citation>
    <scope>NUCLEOTIDE SEQUENCE [LARGE SCALE GENOMIC DNA]</scope>
    <source>
        <strain evidence="2 3">NIES-144</strain>
    </source>
</reference>
<dbReference type="InterPro" id="IPR036097">
    <property type="entry name" value="HisK_dim/P_sf"/>
</dbReference>
<evidence type="ECO:0000313" key="3">
    <source>
        <dbReference type="Proteomes" id="UP000485058"/>
    </source>
</evidence>
<evidence type="ECO:0000259" key="1">
    <source>
        <dbReference type="Pfam" id="PF00512"/>
    </source>
</evidence>
<accession>A0A6A0AM97</accession>
<proteinExistence type="predicted"/>
<sequence>VFVSQLWQSNLASAHERHLDALGVCENNNRIMVVDKLRQLVRAKEAMVHVISHELRTPLLGIIALSSSMLRGSKHQAVELAAFLAMIRSASTCLLN</sequence>
<dbReference type="EMBL" id="BLLF01008596">
    <property type="protein sequence ID" value="GFH33443.1"/>
    <property type="molecule type" value="Genomic_DNA"/>
</dbReference>
<feature type="non-terminal residue" evidence="2">
    <location>
        <position position="96"/>
    </location>
</feature>
<dbReference type="Pfam" id="PF00512">
    <property type="entry name" value="HisKA"/>
    <property type="match status" value="1"/>
</dbReference>
<feature type="non-terminal residue" evidence="2">
    <location>
        <position position="1"/>
    </location>
</feature>
<keyword evidence="3" id="KW-1185">Reference proteome</keyword>
<feature type="domain" description="Signal transduction histidine kinase dimerisation/phosphoacceptor" evidence="1">
    <location>
        <begin position="43"/>
        <end position="89"/>
    </location>
</feature>
<evidence type="ECO:0000313" key="2">
    <source>
        <dbReference type="EMBL" id="GFH33443.1"/>
    </source>
</evidence>
<name>A0A6A0AM97_HAELA</name>
<protein>
    <recommendedName>
        <fullName evidence="1">Signal transduction histidine kinase dimerisation/phosphoacceptor domain-containing protein</fullName>
    </recommendedName>
</protein>
<dbReference type="SUPFAM" id="SSF47384">
    <property type="entry name" value="Homodimeric domain of signal transducing histidine kinase"/>
    <property type="match status" value="1"/>
</dbReference>
<dbReference type="CDD" id="cd00082">
    <property type="entry name" value="HisKA"/>
    <property type="match status" value="1"/>
</dbReference>
<dbReference type="Proteomes" id="UP000485058">
    <property type="component" value="Unassembled WGS sequence"/>
</dbReference>
<dbReference type="Gene3D" id="1.10.287.130">
    <property type="match status" value="1"/>
</dbReference>
<dbReference type="AlphaFoldDB" id="A0A6A0AM97"/>
<dbReference type="InterPro" id="IPR003661">
    <property type="entry name" value="HisK_dim/P_dom"/>
</dbReference>
<gene>
    <name evidence="2" type="ORF">HaLaN_32817</name>
</gene>
<comment type="caution">
    <text evidence="2">The sequence shown here is derived from an EMBL/GenBank/DDBJ whole genome shotgun (WGS) entry which is preliminary data.</text>
</comment>
<organism evidence="2 3">
    <name type="scientific">Haematococcus lacustris</name>
    <name type="common">Green alga</name>
    <name type="synonym">Haematococcus pluvialis</name>
    <dbReference type="NCBI Taxonomy" id="44745"/>
    <lineage>
        <taxon>Eukaryota</taxon>
        <taxon>Viridiplantae</taxon>
        <taxon>Chlorophyta</taxon>
        <taxon>core chlorophytes</taxon>
        <taxon>Chlorophyceae</taxon>
        <taxon>CS clade</taxon>
        <taxon>Chlamydomonadales</taxon>
        <taxon>Haematococcaceae</taxon>
        <taxon>Haematococcus</taxon>
    </lineage>
</organism>